<reference evidence="1" key="1">
    <citation type="submission" date="2020-11" db="EMBL/GenBank/DDBJ databases">
        <authorList>
            <person name="Tran Van P."/>
        </authorList>
    </citation>
    <scope>NUCLEOTIDE SEQUENCE</scope>
</reference>
<feature type="non-terminal residue" evidence="1">
    <location>
        <position position="1"/>
    </location>
</feature>
<name>A0A7R9LU61_9ACAR</name>
<proteinExistence type="predicted"/>
<keyword evidence="2" id="KW-1185">Reference proteome</keyword>
<evidence type="ECO:0000313" key="2">
    <source>
        <dbReference type="Proteomes" id="UP000759131"/>
    </source>
</evidence>
<organism evidence="1">
    <name type="scientific">Medioppia subpectinata</name>
    <dbReference type="NCBI Taxonomy" id="1979941"/>
    <lineage>
        <taxon>Eukaryota</taxon>
        <taxon>Metazoa</taxon>
        <taxon>Ecdysozoa</taxon>
        <taxon>Arthropoda</taxon>
        <taxon>Chelicerata</taxon>
        <taxon>Arachnida</taxon>
        <taxon>Acari</taxon>
        <taxon>Acariformes</taxon>
        <taxon>Sarcoptiformes</taxon>
        <taxon>Oribatida</taxon>
        <taxon>Brachypylina</taxon>
        <taxon>Oppioidea</taxon>
        <taxon>Oppiidae</taxon>
        <taxon>Medioppia</taxon>
    </lineage>
</organism>
<sequence>MSARGVVPVVRLPLDGHDCPFEAIITGALTELRSRDDLRRKKGIHLLRQYINQDMSDVSDDELNSFYDLSKTKIFDLMLGSGANNANDIKAGIVLMCILLDSMSSLVDKAKPVIYAPFANHLRNLNHNFSDMELLDLSACAVGKIAINSGAVITNFVDFEIRRAIENLSPDKNEIKRHSAVLNLRELANVTPTYFFSQVNLFFENIFLTINDPKIRDSAVSALRSALYVVAERERISHDLKDNKSRIDQQIPKCFKICFE</sequence>
<protein>
    <submittedName>
        <fullName evidence="1">Uncharacterized protein</fullName>
    </submittedName>
</protein>
<gene>
    <name evidence="1" type="ORF">OSB1V03_LOCUS21694</name>
</gene>
<dbReference type="Proteomes" id="UP000759131">
    <property type="component" value="Unassembled WGS sequence"/>
</dbReference>
<dbReference type="OrthoDB" id="2250022at2759"/>
<dbReference type="AlphaFoldDB" id="A0A7R9LU61"/>
<dbReference type="EMBL" id="OC896185">
    <property type="protein sequence ID" value="CAD7647959.1"/>
    <property type="molecule type" value="Genomic_DNA"/>
</dbReference>
<evidence type="ECO:0000313" key="1">
    <source>
        <dbReference type="EMBL" id="CAD7647959.1"/>
    </source>
</evidence>
<dbReference type="InterPro" id="IPR016024">
    <property type="entry name" value="ARM-type_fold"/>
</dbReference>
<dbReference type="SUPFAM" id="SSF48371">
    <property type="entry name" value="ARM repeat"/>
    <property type="match status" value="1"/>
</dbReference>
<dbReference type="EMBL" id="CAJPIZ010041610">
    <property type="protein sequence ID" value="CAG2121748.1"/>
    <property type="molecule type" value="Genomic_DNA"/>
</dbReference>
<accession>A0A7R9LU61</accession>